<comment type="domain">
    <text evidence="10">Consists of three domains: the N-terminal catalytic domain, the anticodon-binding domain and the C-terminal extension.</text>
</comment>
<dbReference type="EC" id="6.1.1.15" evidence="10"/>
<gene>
    <name evidence="10 13" type="primary">proS</name>
</gene>
<dbReference type="SUPFAM" id="SSF52954">
    <property type="entry name" value="Class II aaRS ABD-related"/>
    <property type="match status" value="1"/>
</dbReference>
<comment type="subunit">
    <text evidence="10">Homodimer.</text>
</comment>
<dbReference type="Gene3D" id="3.30.930.10">
    <property type="entry name" value="Bira Bifunctional Protein, Domain 2"/>
    <property type="match status" value="1"/>
</dbReference>
<feature type="domain" description="Aminoacyl-transfer RNA synthetases class-II family profile" evidence="12">
    <location>
        <begin position="30"/>
        <end position="278"/>
    </location>
</feature>
<dbReference type="Gene3D" id="3.40.50.800">
    <property type="entry name" value="Anticodon-binding domain"/>
    <property type="match status" value="1"/>
</dbReference>
<dbReference type="Pfam" id="PF00587">
    <property type="entry name" value="tRNA-synt_2b"/>
    <property type="match status" value="1"/>
</dbReference>
<dbReference type="Pfam" id="PF09180">
    <property type="entry name" value="ProRS-C_1"/>
    <property type="match status" value="1"/>
</dbReference>
<evidence type="ECO:0000259" key="12">
    <source>
        <dbReference type="PROSITE" id="PS50862"/>
    </source>
</evidence>
<evidence type="ECO:0000256" key="1">
    <source>
        <dbReference type="ARBA" id="ARBA00004496"/>
    </source>
</evidence>
<dbReference type="InterPro" id="IPR017449">
    <property type="entry name" value="Pro-tRNA_synth_II"/>
</dbReference>
<keyword evidence="4 10" id="KW-0547">Nucleotide-binding</keyword>
<accession>Q3SB96</accession>
<evidence type="ECO:0000256" key="6">
    <source>
        <dbReference type="ARBA" id="ARBA00022917"/>
    </source>
</evidence>
<evidence type="ECO:0000313" key="13">
    <source>
        <dbReference type="EMBL" id="AAZ32114.1"/>
    </source>
</evidence>
<feature type="coiled-coil region" evidence="11">
    <location>
        <begin position="362"/>
        <end position="389"/>
    </location>
</feature>
<organism evidence="13">
    <name type="scientific">uncultured euryarchaeote Alv-FOS5</name>
    <dbReference type="NCBI Taxonomy" id="337891"/>
    <lineage>
        <taxon>Archaea</taxon>
        <taxon>Methanobacteriati</taxon>
        <taxon>Methanobacteriota</taxon>
        <taxon>environmental samples</taxon>
    </lineage>
</organism>
<evidence type="ECO:0000256" key="8">
    <source>
        <dbReference type="ARBA" id="ARBA00047671"/>
    </source>
</evidence>
<keyword evidence="5 10" id="KW-0067">ATP-binding</keyword>
<comment type="subcellular location">
    <subcellularLocation>
        <location evidence="1 10">Cytoplasm</location>
    </subcellularLocation>
</comment>
<evidence type="ECO:0000256" key="11">
    <source>
        <dbReference type="SAM" id="Coils"/>
    </source>
</evidence>
<keyword evidence="2 10" id="KW-0963">Cytoplasm</keyword>
<dbReference type="InterPro" id="IPR036621">
    <property type="entry name" value="Anticodon-bd_dom_sf"/>
</dbReference>
<comment type="function">
    <text evidence="10">Catalyzes the attachment of proline to tRNA(Pro) in a two-step reaction: proline is first activated by ATP to form Pro-AMP and then transferred to the acceptor end of tRNA(Pro).</text>
</comment>
<evidence type="ECO:0000256" key="10">
    <source>
        <dbReference type="HAMAP-Rule" id="MF_01571"/>
    </source>
</evidence>
<dbReference type="InterPro" id="IPR002314">
    <property type="entry name" value="aa-tRNA-synt_IIb"/>
</dbReference>
<dbReference type="FunFam" id="3.30.930.10:FF:000037">
    <property type="entry name" value="Proline--tRNA ligase"/>
    <property type="match status" value="1"/>
</dbReference>
<dbReference type="CDD" id="cd00862">
    <property type="entry name" value="ProRS_anticodon_zinc"/>
    <property type="match status" value="1"/>
</dbReference>
<dbReference type="HAMAP" id="MF_01571">
    <property type="entry name" value="Pro_tRNA_synth_type3"/>
    <property type="match status" value="1"/>
</dbReference>
<dbReference type="NCBIfam" id="TIGR00408">
    <property type="entry name" value="proS_fam_I"/>
    <property type="match status" value="1"/>
</dbReference>
<comment type="similarity">
    <text evidence="9 10">Belongs to the class-II aminoacyl-tRNA synthetase family. ProS type 3 subfamily.</text>
</comment>
<dbReference type="EMBL" id="DQ078753">
    <property type="protein sequence ID" value="AAZ32114.1"/>
    <property type="molecule type" value="Genomic_DNA"/>
</dbReference>
<dbReference type="PROSITE" id="PS50862">
    <property type="entry name" value="AA_TRNA_LIGASE_II"/>
    <property type="match status" value="1"/>
</dbReference>
<dbReference type="InterPro" id="IPR004154">
    <property type="entry name" value="Anticodon-bd"/>
</dbReference>
<proteinExistence type="inferred from homology"/>
<dbReference type="SUPFAM" id="SSF64586">
    <property type="entry name" value="C-terminal domain of ProRS"/>
    <property type="match status" value="1"/>
</dbReference>
<dbReference type="PANTHER" id="PTHR43382">
    <property type="entry name" value="PROLYL-TRNA SYNTHETASE"/>
    <property type="match status" value="1"/>
</dbReference>
<dbReference type="FunFam" id="3.40.50.800:FF:000005">
    <property type="entry name" value="bifunctional glutamate/proline--tRNA ligase"/>
    <property type="match status" value="1"/>
</dbReference>
<dbReference type="CDD" id="cd00778">
    <property type="entry name" value="ProRS_core_arch_euk"/>
    <property type="match status" value="1"/>
</dbReference>
<protein>
    <recommendedName>
        <fullName evidence="10">Proline--tRNA ligase</fullName>
        <ecNumber evidence="10">6.1.1.15</ecNumber>
    </recommendedName>
    <alternativeName>
        <fullName evidence="10">Prolyl-tRNA synthetase</fullName>
        <shortName evidence="10">ProRS</shortName>
    </alternativeName>
</protein>
<sequence>MEFPKENFSEWYQEVLESAELVDNRYPVKGMLVWRPNGFKIRKYVTDLLRELLEETGHQEVLFPTLIPETALNKEGEHIRGFGSEVYWITHGGETPLDVKLALRPTSETAMYPMFALWIRSHADLPLRVFQIVSVFRYETKHTRPLIRVREVSTFKEAHCALKTEEEAEKEMRIIDGVYKAFWDELGIPFVRVQRPSWDKFAGADKTIAYDTIMPTGRTLQIATSHRLSQKFSEVFDVKYEDENGEQKLAYLTSHGISERAIAALVGIHGDNRGLVLPPRFAPVQVVIVPILYKGKENQVMEKAMEVYEKLKYNWRVELDDSDSNPGDKFYYWELRGVPIRIEIGPRDVENGVVTLARRDTKEKTQVKMEELEDKINRLAEEIHNNIAKRARDEFLSKVVTARSIDEIKDADNKPGIIKAPLCENWEECGKAVQDQINKEFRGIDLDDAPDGEKCVVCGKPAKYYGIWSNAY</sequence>
<evidence type="ECO:0000256" key="7">
    <source>
        <dbReference type="ARBA" id="ARBA00023146"/>
    </source>
</evidence>
<dbReference type="GO" id="GO:0005737">
    <property type="term" value="C:cytoplasm"/>
    <property type="evidence" value="ECO:0007669"/>
    <property type="project" value="UniProtKB-SubCell"/>
</dbReference>
<dbReference type="AlphaFoldDB" id="Q3SB96"/>
<dbReference type="GO" id="GO:0004827">
    <property type="term" value="F:proline-tRNA ligase activity"/>
    <property type="evidence" value="ECO:0007669"/>
    <property type="project" value="UniProtKB-UniRule"/>
</dbReference>
<dbReference type="InterPro" id="IPR004499">
    <property type="entry name" value="Pro-tRNA-ligase_IIa_arc-type"/>
</dbReference>
<dbReference type="SUPFAM" id="SSF55681">
    <property type="entry name" value="Class II aaRS and biotin synthetases"/>
    <property type="match status" value="1"/>
</dbReference>
<keyword evidence="3 10" id="KW-0436">Ligase</keyword>
<reference evidence="13" key="1">
    <citation type="journal article" date="2006" name="FEMS Microbiol. Ecol.">
        <title>Uncultured Archaea in a hydrothermal microbial assemblage: phylogenetic diversity and characterization of a genome fragment from a euryarchaeote.</title>
        <authorList>
            <person name="Moussard H."/>
            <person name="Moreira D."/>
            <person name="Cambon-Bonavita M.A."/>
            <person name="Lopez-Garcia P."/>
            <person name="Jeanthon C."/>
        </authorList>
    </citation>
    <scope>NUCLEOTIDE SEQUENCE</scope>
</reference>
<keyword evidence="6 10" id="KW-0648">Protein biosynthesis</keyword>
<dbReference type="InterPro" id="IPR016061">
    <property type="entry name" value="Pro-tRNA_ligase_II_C"/>
</dbReference>
<evidence type="ECO:0000256" key="4">
    <source>
        <dbReference type="ARBA" id="ARBA00022741"/>
    </source>
</evidence>
<keyword evidence="7 10" id="KW-0030">Aminoacyl-tRNA synthetase</keyword>
<evidence type="ECO:0000256" key="5">
    <source>
        <dbReference type="ARBA" id="ARBA00022840"/>
    </source>
</evidence>
<keyword evidence="11" id="KW-0175">Coiled coil</keyword>
<dbReference type="InterPro" id="IPR006195">
    <property type="entry name" value="aa-tRNA-synth_II"/>
</dbReference>
<dbReference type="GO" id="GO:0006433">
    <property type="term" value="P:prolyl-tRNA aminoacylation"/>
    <property type="evidence" value="ECO:0007669"/>
    <property type="project" value="UniProtKB-UniRule"/>
</dbReference>
<dbReference type="InterPro" id="IPR045864">
    <property type="entry name" value="aa-tRNA-synth_II/BPL/LPL"/>
</dbReference>
<dbReference type="PANTHER" id="PTHR43382:SF2">
    <property type="entry name" value="BIFUNCTIONAL GLUTAMATE_PROLINE--TRNA LIGASE"/>
    <property type="match status" value="1"/>
</dbReference>
<dbReference type="Pfam" id="PF03129">
    <property type="entry name" value="HGTP_anticodon"/>
    <property type="match status" value="1"/>
</dbReference>
<dbReference type="InterPro" id="IPR002316">
    <property type="entry name" value="Pro-tRNA-ligase_IIa"/>
</dbReference>
<dbReference type="PRINTS" id="PR01046">
    <property type="entry name" value="TRNASYNTHPRO"/>
</dbReference>
<dbReference type="SMART" id="SM00946">
    <property type="entry name" value="ProRS-C_1"/>
    <property type="match status" value="1"/>
</dbReference>
<evidence type="ECO:0000256" key="9">
    <source>
        <dbReference type="ARBA" id="ARBA00060806"/>
    </source>
</evidence>
<dbReference type="GO" id="GO:0017101">
    <property type="term" value="C:aminoacyl-tRNA synthetase multienzyme complex"/>
    <property type="evidence" value="ECO:0007669"/>
    <property type="project" value="TreeGrafter"/>
</dbReference>
<comment type="catalytic activity">
    <reaction evidence="8 10">
        <text>tRNA(Pro) + L-proline + ATP = L-prolyl-tRNA(Pro) + AMP + diphosphate</text>
        <dbReference type="Rhea" id="RHEA:14305"/>
        <dbReference type="Rhea" id="RHEA-COMP:9700"/>
        <dbReference type="Rhea" id="RHEA-COMP:9702"/>
        <dbReference type="ChEBI" id="CHEBI:30616"/>
        <dbReference type="ChEBI" id="CHEBI:33019"/>
        <dbReference type="ChEBI" id="CHEBI:60039"/>
        <dbReference type="ChEBI" id="CHEBI:78442"/>
        <dbReference type="ChEBI" id="CHEBI:78532"/>
        <dbReference type="ChEBI" id="CHEBI:456215"/>
        <dbReference type="EC" id="6.1.1.15"/>
    </reaction>
</comment>
<evidence type="ECO:0000256" key="3">
    <source>
        <dbReference type="ARBA" id="ARBA00022598"/>
    </source>
</evidence>
<dbReference type="GO" id="GO:0005524">
    <property type="term" value="F:ATP binding"/>
    <property type="evidence" value="ECO:0007669"/>
    <property type="project" value="UniProtKB-UniRule"/>
</dbReference>
<dbReference type="InterPro" id="IPR033721">
    <property type="entry name" value="ProRS_core_arch_euk"/>
</dbReference>
<name>Q3SB96_9EURY</name>
<dbReference type="Gene3D" id="3.30.110.30">
    <property type="entry name" value="C-terminal domain of ProRS"/>
    <property type="match status" value="1"/>
</dbReference>
<evidence type="ECO:0000256" key="2">
    <source>
        <dbReference type="ARBA" id="ARBA00022490"/>
    </source>
</evidence>